<comment type="caution">
    <text evidence="1">The sequence shown here is derived from an EMBL/GenBank/DDBJ whole genome shotgun (WGS) entry which is preliminary data.</text>
</comment>
<dbReference type="InterPro" id="IPR032092">
    <property type="entry name" value="PilW"/>
</dbReference>
<dbReference type="InterPro" id="IPR012902">
    <property type="entry name" value="N_methyl_site"/>
</dbReference>
<sequence length="313" mass="35141">MMNARARHLSMLAPRGFTLVEMMVTLVLLSLVVATIYASFGSQLKNESREEQVADMQMNARAAMDRLAWIFRHAGFGCRESFKTYNATLTDDNGTSFSRVFTIVDRTPDTAANSSDEVTVVLGFKKVGEVDGLHENTKTIKLKNVGTPTITTAAMKDFKSYLAFHPYPDNAFFRVTGISAPSYTLDKTVDTLLDETDVYMVAPIRIHVDANRTLLLENYAYTTASDWEVADGIEKLQFQYTTDDNGTTWSDDPADPGAIKAVRVWLLARAEHPDRNYTNTKTYTMAGVTFGPYNDGYHRLLMTTTVWLRNMNE</sequence>
<name>A0A6N9TNU2_DISTH</name>
<dbReference type="RefSeq" id="WP_163298851.1">
    <property type="nucleotide sequence ID" value="NZ_JAAGRR010000079.1"/>
</dbReference>
<dbReference type="SUPFAM" id="SSF54523">
    <property type="entry name" value="Pili subunits"/>
    <property type="match status" value="1"/>
</dbReference>
<dbReference type="Pfam" id="PF16074">
    <property type="entry name" value="PilW"/>
    <property type="match status" value="1"/>
</dbReference>
<reference evidence="1 2" key="1">
    <citation type="submission" date="2020-02" db="EMBL/GenBank/DDBJ databases">
        <title>Comparative genomics of sulfur disproportionating microorganisms.</title>
        <authorList>
            <person name="Ward L.M."/>
            <person name="Bertran E."/>
            <person name="Johnston D.T."/>
        </authorList>
    </citation>
    <scope>NUCLEOTIDE SEQUENCE [LARGE SCALE GENOMIC DNA]</scope>
    <source>
        <strain evidence="1 2">DSM 100025</strain>
    </source>
</reference>
<dbReference type="PROSITE" id="PS00409">
    <property type="entry name" value="PROKAR_NTER_METHYL"/>
    <property type="match status" value="1"/>
</dbReference>
<evidence type="ECO:0000313" key="1">
    <source>
        <dbReference type="EMBL" id="NDY42718.1"/>
    </source>
</evidence>
<dbReference type="Gene3D" id="3.30.700.10">
    <property type="entry name" value="Glycoprotein, Type 4 Pilin"/>
    <property type="match status" value="1"/>
</dbReference>
<dbReference type="NCBIfam" id="TIGR02532">
    <property type="entry name" value="IV_pilin_GFxxxE"/>
    <property type="match status" value="1"/>
</dbReference>
<dbReference type="Pfam" id="PF07963">
    <property type="entry name" value="N_methyl"/>
    <property type="match status" value="1"/>
</dbReference>
<organism evidence="1 2">
    <name type="scientific">Dissulfurirhabdus thermomarina</name>
    <dbReference type="NCBI Taxonomy" id="1765737"/>
    <lineage>
        <taxon>Bacteria</taxon>
        <taxon>Deltaproteobacteria</taxon>
        <taxon>Dissulfurirhabdaceae</taxon>
        <taxon>Dissulfurirhabdus</taxon>
    </lineage>
</organism>
<accession>A0A6N9TNU2</accession>
<proteinExistence type="predicted"/>
<dbReference type="InterPro" id="IPR045584">
    <property type="entry name" value="Pilin-like"/>
</dbReference>
<dbReference type="Proteomes" id="UP000469346">
    <property type="component" value="Unassembled WGS sequence"/>
</dbReference>
<gene>
    <name evidence="1" type="ORF">G3N55_07675</name>
</gene>
<dbReference type="AlphaFoldDB" id="A0A6N9TNU2"/>
<dbReference type="EMBL" id="JAAGRR010000079">
    <property type="protein sequence ID" value="NDY42718.1"/>
    <property type="molecule type" value="Genomic_DNA"/>
</dbReference>
<dbReference type="GO" id="GO:0043683">
    <property type="term" value="P:type IV pilus assembly"/>
    <property type="evidence" value="ECO:0007669"/>
    <property type="project" value="InterPro"/>
</dbReference>
<keyword evidence="2" id="KW-1185">Reference proteome</keyword>
<protein>
    <submittedName>
        <fullName evidence="1">Prepilin-type N-terminal cleavage/methylation domain-containing protein</fullName>
    </submittedName>
</protein>
<evidence type="ECO:0000313" key="2">
    <source>
        <dbReference type="Proteomes" id="UP000469346"/>
    </source>
</evidence>